<proteinExistence type="predicted"/>
<dbReference type="WBParaSite" id="PgR002_g163_t09">
    <property type="protein sequence ID" value="PgR002_g163_t09"/>
    <property type="gene ID" value="PgR002_g163"/>
</dbReference>
<sequence length="96" mass="10575">MIVGTTPSSSHFEYHFHRYMHICFSNLMSCTECTFCLFNCSSIASRRDVTGLSTYRLAIIRSGGGQTTSYAVSAKEKLTESANESGMNVFGKLGEL</sequence>
<reference evidence="2" key="1">
    <citation type="submission" date="2022-11" db="UniProtKB">
        <authorList>
            <consortium name="WormBaseParasite"/>
        </authorList>
    </citation>
    <scope>IDENTIFICATION</scope>
</reference>
<evidence type="ECO:0000313" key="1">
    <source>
        <dbReference type="Proteomes" id="UP000887569"/>
    </source>
</evidence>
<organism evidence="1 2">
    <name type="scientific">Parascaris univalens</name>
    <name type="common">Nematode worm</name>
    <dbReference type="NCBI Taxonomy" id="6257"/>
    <lineage>
        <taxon>Eukaryota</taxon>
        <taxon>Metazoa</taxon>
        <taxon>Ecdysozoa</taxon>
        <taxon>Nematoda</taxon>
        <taxon>Chromadorea</taxon>
        <taxon>Rhabditida</taxon>
        <taxon>Spirurina</taxon>
        <taxon>Ascaridomorpha</taxon>
        <taxon>Ascaridoidea</taxon>
        <taxon>Ascarididae</taxon>
        <taxon>Parascaris</taxon>
    </lineage>
</organism>
<evidence type="ECO:0000313" key="2">
    <source>
        <dbReference type="WBParaSite" id="PgR002_g163_t09"/>
    </source>
</evidence>
<name>A0A915A932_PARUN</name>
<keyword evidence="1" id="KW-1185">Reference proteome</keyword>
<accession>A0A915A932</accession>
<dbReference type="AlphaFoldDB" id="A0A915A932"/>
<protein>
    <submittedName>
        <fullName evidence="2">TFIIS N-terminal domain-containing protein</fullName>
    </submittedName>
</protein>
<dbReference type="Proteomes" id="UP000887569">
    <property type="component" value="Unplaced"/>
</dbReference>